<sequence>MKISEVPIGHKFNHGTKGEGIIIGKTKRTLTAKFDICTTKVTYRYSDAYFSVSDF</sequence>
<protein>
    <submittedName>
        <fullName evidence="1">Uncharacterized protein</fullName>
    </submittedName>
</protein>
<keyword evidence="2" id="KW-1185">Reference proteome</keyword>
<dbReference type="EMBL" id="JAVDTX010000002">
    <property type="protein sequence ID" value="MDR6844488.1"/>
    <property type="molecule type" value="Genomic_DNA"/>
</dbReference>
<dbReference type="RefSeq" id="WP_310004897.1">
    <property type="nucleotide sequence ID" value="NZ_JAVDTX010000002.1"/>
</dbReference>
<dbReference type="Proteomes" id="UP001261871">
    <property type="component" value="Unassembled WGS sequence"/>
</dbReference>
<gene>
    <name evidence="1" type="ORF">J2W95_001179</name>
</gene>
<comment type="caution">
    <text evidence="1">The sequence shown here is derived from an EMBL/GenBank/DDBJ whole genome shotgun (WGS) entry which is preliminary data.</text>
</comment>
<organism evidence="1 2">
    <name type="scientific">Flavobacterium granuli</name>
    <dbReference type="NCBI Taxonomy" id="280093"/>
    <lineage>
        <taxon>Bacteria</taxon>
        <taxon>Pseudomonadati</taxon>
        <taxon>Bacteroidota</taxon>
        <taxon>Flavobacteriia</taxon>
        <taxon>Flavobacteriales</taxon>
        <taxon>Flavobacteriaceae</taxon>
        <taxon>Flavobacterium</taxon>
    </lineage>
</organism>
<evidence type="ECO:0000313" key="1">
    <source>
        <dbReference type="EMBL" id="MDR6844488.1"/>
    </source>
</evidence>
<proteinExistence type="predicted"/>
<evidence type="ECO:0000313" key="2">
    <source>
        <dbReference type="Proteomes" id="UP001261871"/>
    </source>
</evidence>
<accession>A0ABU1S0C9</accession>
<name>A0ABU1S0C9_9FLAO</name>
<reference evidence="1 2" key="1">
    <citation type="submission" date="2023-07" db="EMBL/GenBank/DDBJ databases">
        <title>Sorghum-associated microbial communities from plants grown in Nebraska, USA.</title>
        <authorList>
            <person name="Schachtman D."/>
        </authorList>
    </citation>
    <scope>NUCLEOTIDE SEQUENCE [LARGE SCALE GENOMIC DNA]</scope>
    <source>
        <strain evidence="1 2">BE124</strain>
    </source>
</reference>